<dbReference type="GO" id="GO:0016887">
    <property type="term" value="F:ATP hydrolysis activity"/>
    <property type="evidence" value="ECO:0007669"/>
    <property type="project" value="InterPro"/>
</dbReference>
<evidence type="ECO:0000256" key="2">
    <source>
        <dbReference type="ARBA" id="ARBA00022448"/>
    </source>
</evidence>
<keyword evidence="4 7" id="KW-0067">ATP-binding</keyword>
<organism evidence="7 8">
    <name type="scientific">Bifidobacterium vansinderenii</name>
    <dbReference type="NCBI Taxonomy" id="1984871"/>
    <lineage>
        <taxon>Bacteria</taxon>
        <taxon>Bacillati</taxon>
        <taxon>Actinomycetota</taxon>
        <taxon>Actinomycetes</taxon>
        <taxon>Bifidobacteriales</taxon>
        <taxon>Bifidobacteriaceae</taxon>
        <taxon>Bifidobacterium</taxon>
    </lineage>
</organism>
<feature type="domain" description="ABC transporter" evidence="6">
    <location>
        <begin position="2"/>
        <end position="227"/>
    </location>
</feature>
<evidence type="ECO:0000313" key="8">
    <source>
        <dbReference type="Proteomes" id="UP000215433"/>
    </source>
</evidence>
<dbReference type="SMART" id="SM00382">
    <property type="entry name" value="AAA"/>
    <property type="match status" value="1"/>
</dbReference>
<keyword evidence="8" id="KW-1185">Reference proteome</keyword>
<protein>
    <submittedName>
        <fullName evidence="7">ATP-binding protein of ABC transporter system</fullName>
    </submittedName>
</protein>
<dbReference type="InterPro" id="IPR027417">
    <property type="entry name" value="P-loop_NTPase"/>
</dbReference>
<dbReference type="RefSeq" id="WP_093960570.1">
    <property type="nucleotide sequence ID" value="NZ_NEWD01000018.1"/>
</dbReference>
<dbReference type="SUPFAM" id="SSF52540">
    <property type="entry name" value="P-loop containing nucleoside triphosphate hydrolases"/>
    <property type="match status" value="1"/>
</dbReference>
<reference evidence="7 8" key="1">
    <citation type="submission" date="2017-05" db="EMBL/GenBank/DDBJ databases">
        <title>Bifidobacterium vansinderenii sp. nov.</title>
        <authorList>
            <person name="Lugli G.A."/>
            <person name="Duranti S."/>
            <person name="Mangifesta M."/>
        </authorList>
    </citation>
    <scope>NUCLEOTIDE SEQUENCE [LARGE SCALE GENOMIC DNA]</scope>
    <source>
        <strain evidence="7 8">Tam10B</strain>
    </source>
</reference>
<proteinExistence type="inferred from homology"/>
<evidence type="ECO:0000256" key="5">
    <source>
        <dbReference type="SAM" id="MobiDB-lite"/>
    </source>
</evidence>
<evidence type="ECO:0000256" key="1">
    <source>
        <dbReference type="ARBA" id="ARBA00005417"/>
    </source>
</evidence>
<dbReference type="InterPro" id="IPR003593">
    <property type="entry name" value="AAA+_ATPase"/>
</dbReference>
<dbReference type="Proteomes" id="UP000215433">
    <property type="component" value="Unassembled WGS sequence"/>
</dbReference>
<accession>A0A229VXF9</accession>
<dbReference type="PANTHER" id="PTHR43335:SF4">
    <property type="entry name" value="ABC TRANSPORTER, ATP-BINDING PROTEIN"/>
    <property type="match status" value="1"/>
</dbReference>
<dbReference type="PROSITE" id="PS50893">
    <property type="entry name" value="ABC_TRANSPORTER_2"/>
    <property type="match status" value="1"/>
</dbReference>
<keyword evidence="2" id="KW-0813">Transport</keyword>
<dbReference type="InterPro" id="IPR017871">
    <property type="entry name" value="ABC_transporter-like_CS"/>
</dbReference>
<feature type="compositionally biased region" description="Low complexity" evidence="5">
    <location>
        <begin position="317"/>
        <end position="328"/>
    </location>
</feature>
<dbReference type="GO" id="GO:0005524">
    <property type="term" value="F:ATP binding"/>
    <property type="evidence" value="ECO:0007669"/>
    <property type="project" value="UniProtKB-KW"/>
</dbReference>
<evidence type="ECO:0000259" key="6">
    <source>
        <dbReference type="PROSITE" id="PS50893"/>
    </source>
</evidence>
<dbReference type="Gene3D" id="3.40.50.300">
    <property type="entry name" value="P-loop containing nucleotide triphosphate hydrolases"/>
    <property type="match status" value="1"/>
</dbReference>
<gene>
    <name evidence="7" type="ORF">Tam10B_1417</name>
</gene>
<evidence type="ECO:0000256" key="4">
    <source>
        <dbReference type="ARBA" id="ARBA00022840"/>
    </source>
</evidence>
<dbReference type="PANTHER" id="PTHR43335">
    <property type="entry name" value="ABC TRANSPORTER, ATP-BINDING PROTEIN"/>
    <property type="match status" value="1"/>
</dbReference>
<keyword evidence="3" id="KW-0547">Nucleotide-binding</keyword>
<dbReference type="OrthoDB" id="9804819at2"/>
<dbReference type="EMBL" id="NEWD01000018">
    <property type="protein sequence ID" value="OXN00314.1"/>
    <property type="molecule type" value="Genomic_DNA"/>
</dbReference>
<dbReference type="InterPro" id="IPR003439">
    <property type="entry name" value="ABC_transporter-like_ATP-bd"/>
</dbReference>
<feature type="region of interest" description="Disordered" evidence="5">
    <location>
        <begin position="308"/>
        <end position="345"/>
    </location>
</feature>
<dbReference type="AlphaFoldDB" id="A0A229VXF9"/>
<evidence type="ECO:0000313" key="7">
    <source>
        <dbReference type="EMBL" id="OXN00314.1"/>
    </source>
</evidence>
<evidence type="ECO:0000256" key="3">
    <source>
        <dbReference type="ARBA" id="ARBA00022741"/>
    </source>
</evidence>
<comment type="caution">
    <text evidence="7">The sequence shown here is derived from an EMBL/GenBank/DDBJ whole genome shotgun (WGS) entry which is preliminary data.</text>
</comment>
<sequence length="345" mass="37279">MLEIEELSKAFRGKKAVDRISFTARNGRVTGFLGPNGAGKSTTMKAILGLIRPDSGRALIDGRPYDRLSSPMRAVGAVLDARSAHKGMSAYAHLRALALTNGIPKSRVDEVIAITGIDSVKKRNAGSYSLGMSQRLSIAAALLGDPYNLILDEPINGLDPEGVKWVRELCRYYAAQGRAVLLSSHLMSEVALTADDLVIIGQGRILQQVSVADFVRQHSGNGIRIVSPDPERVRNVLLDAVPGMRVEMTERKESDPPRGYALHVTGAPLETVAQTLAHSQTVVYQFVQERGSLEDAYMELTHASAEYRSTLPGTRPAAAQSQTAKQSSDGGFVNGQFDEQQGRGR</sequence>
<dbReference type="PROSITE" id="PS00211">
    <property type="entry name" value="ABC_TRANSPORTER_1"/>
    <property type="match status" value="1"/>
</dbReference>
<comment type="similarity">
    <text evidence="1">Belongs to the ABC transporter superfamily.</text>
</comment>
<name>A0A229VXF9_9BIFI</name>
<dbReference type="Pfam" id="PF00005">
    <property type="entry name" value="ABC_tran"/>
    <property type="match status" value="1"/>
</dbReference>